<dbReference type="AlphaFoldDB" id="A0A0P1FFJ7"/>
<dbReference type="EMBL" id="CYSB01000027">
    <property type="protein sequence ID" value="CUH66824.1"/>
    <property type="molecule type" value="Genomic_DNA"/>
</dbReference>
<dbReference type="SUPFAM" id="SSF48056">
    <property type="entry name" value="Di-copper centre-containing domain"/>
    <property type="match status" value="1"/>
</dbReference>
<evidence type="ECO:0000313" key="6">
    <source>
        <dbReference type="Proteomes" id="UP000051086"/>
    </source>
</evidence>
<reference evidence="5 7" key="2">
    <citation type="submission" date="2015-09" db="EMBL/GenBank/DDBJ databases">
        <authorList>
            <consortium name="Swine Surveillance"/>
        </authorList>
    </citation>
    <scope>NUCLEOTIDE SEQUENCE [LARGE SCALE GENOMIC DNA]</scope>
    <source>
        <strain evidence="5 7">5120</strain>
    </source>
</reference>
<dbReference type="PANTHER" id="PTHR11474">
    <property type="entry name" value="TYROSINASE FAMILY MEMBER"/>
    <property type="match status" value="1"/>
</dbReference>
<dbReference type="GO" id="GO:0046872">
    <property type="term" value="F:metal ion binding"/>
    <property type="evidence" value="ECO:0007669"/>
    <property type="project" value="UniProtKB-KW"/>
</dbReference>
<dbReference type="PRINTS" id="PR00092">
    <property type="entry name" value="TYROSINASE"/>
</dbReference>
<evidence type="ECO:0000313" key="5">
    <source>
        <dbReference type="EMBL" id="CUH71522.1"/>
    </source>
</evidence>
<dbReference type="EC" id="1.14.18.1" evidence="5"/>
<dbReference type="PROSITE" id="PS51318">
    <property type="entry name" value="TAT"/>
    <property type="match status" value="1"/>
</dbReference>
<gene>
    <name evidence="5" type="primary">melC2</name>
    <name evidence="4" type="ORF">TL5118_01919</name>
    <name evidence="5" type="ORF">TL5120_01311</name>
</gene>
<keyword evidence="2" id="KW-0186">Copper</keyword>
<dbReference type="EMBL" id="CYSC01000021">
    <property type="protein sequence ID" value="CUH71522.1"/>
    <property type="molecule type" value="Genomic_DNA"/>
</dbReference>
<dbReference type="Gene3D" id="1.10.1280.10">
    <property type="entry name" value="Di-copper center containing domain from catechol oxidase"/>
    <property type="match status" value="1"/>
</dbReference>
<dbReference type="Proteomes" id="UP000051086">
    <property type="component" value="Unassembled WGS sequence"/>
</dbReference>
<dbReference type="InterPro" id="IPR006311">
    <property type="entry name" value="TAT_signal"/>
</dbReference>
<dbReference type="InterPro" id="IPR002227">
    <property type="entry name" value="Tyrosinase_Cu-bd"/>
</dbReference>
<dbReference type="GO" id="GO:0004503">
    <property type="term" value="F:tyrosinase activity"/>
    <property type="evidence" value="ECO:0007669"/>
    <property type="project" value="UniProtKB-EC"/>
</dbReference>
<dbReference type="RefSeq" id="WP_058242833.1">
    <property type="nucleotide sequence ID" value="NZ_CYSB01000027.1"/>
</dbReference>
<dbReference type="InterPro" id="IPR050316">
    <property type="entry name" value="Tyrosinase/Hemocyanin"/>
</dbReference>
<name>A0A0P1FFJ7_9RHOB</name>
<dbReference type="Pfam" id="PF00264">
    <property type="entry name" value="Tyrosinase"/>
    <property type="match status" value="1"/>
</dbReference>
<feature type="domain" description="Tyrosinase copper-binding" evidence="3">
    <location>
        <begin position="315"/>
        <end position="326"/>
    </location>
</feature>
<protein>
    <submittedName>
        <fullName evidence="5">Tyrosinase</fullName>
        <ecNumber evidence="5">1.14.18.1</ecNumber>
    </submittedName>
</protein>
<evidence type="ECO:0000256" key="1">
    <source>
        <dbReference type="ARBA" id="ARBA00022723"/>
    </source>
</evidence>
<evidence type="ECO:0000313" key="4">
    <source>
        <dbReference type="EMBL" id="CUH66824.1"/>
    </source>
</evidence>
<keyword evidence="5" id="KW-0560">Oxidoreductase</keyword>
<dbReference type="PANTHER" id="PTHR11474:SF76">
    <property type="entry name" value="SHKT DOMAIN-CONTAINING PROTEIN"/>
    <property type="match status" value="1"/>
</dbReference>
<dbReference type="OrthoDB" id="2874181at2"/>
<organism evidence="5 7">
    <name type="scientific">Thalassovita autumnalis</name>
    <dbReference type="NCBI Taxonomy" id="2072972"/>
    <lineage>
        <taxon>Bacteria</taxon>
        <taxon>Pseudomonadati</taxon>
        <taxon>Pseudomonadota</taxon>
        <taxon>Alphaproteobacteria</taxon>
        <taxon>Rhodobacterales</taxon>
        <taxon>Roseobacteraceae</taxon>
        <taxon>Thalassovita</taxon>
    </lineage>
</organism>
<dbReference type="PROSITE" id="PS00498">
    <property type="entry name" value="TYROSINASE_2"/>
    <property type="match status" value="1"/>
</dbReference>
<dbReference type="Proteomes" id="UP000051887">
    <property type="component" value="Unassembled WGS sequence"/>
</dbReference>
<keyword evidence="1" id="KW-0479">Metal-binding</keyword>
<proteinExistence type="predicted"/>
<sequence>MPDISRRHLLSTAAALGVAASLPSPMLANTQARFVRKNAFSPDAIPDLESYRRAVEAMLNLPPDHPHNWYRYAMIHMSDCPHGNWWFFAWHRPFIGYFEQIIREYSGDSNFALPYWDWSAEPKIPPQFFVTPSDPDNPLDPTSGHYYETQADFAADFEQIVKALYASYTPAQKAQLTLRGYPDADSYWASYNNGALEDGILANIATNRALNRWNTADYKIDYQNPDLVDLTAQQTPWGRPVPAKTNVEPSKIRTGIKAPDFAMPASGASQSVYFNSPISANHHMFTGSAEIEGFPHNTTHNFLGNAMQSLMSPVDPIFFLHHCNVDRLWDVWEQRQRNLGLSTQPLTGDQQAFYSEEFLFYIDVAGQPVTGHTTARDAMEITPFDYSYTPGTGSELIGAPLSRVVAANFTAVEEAAPIAAGSVSLAKGALNPTLTEELALTANSLTNEGLPNAEAARDYLATVTFIPPASAGSLVYELYVAPGNSEAVPGNADTVLGGTFEFFGMRGAKHSHHADPLHITYNITDAVQALNGQGLLEKDTELSFAMVTQSNEVGGLEAAAEATQMRDGQLLGVSVASI</sequence>
<evidence type="ECO:0000256" key="2">
    <source>
        <dbReference type="ARBA" id="ARBA00023008"/>
    </source>
</evidence>
<dbReference type="InterPro" id="IPR008922">
    <property type="entry name" value="Di-copper_centre_dom_sf"/>
</dbReference>
<keyword evidence="6" id="KW-1185">Reference proteome</keyword>
<reference evidence="4 6" key="1">
    <citation type="submission" date="2015-09" db="EMBL/GenBank/DDBJ databases">
        <authorList>
            <person name="Rodrigo-Torres L."/>
            <person name="Arahal D.R."/>
        </authorList>
    </citation>
    <scope>NUCLEOTIDE SEQUENCE [LARGE SCALE GENOMIC DNA]</scope>
    <source>
        <strain evidence="4 6">CECT 5118</strain>
    </source>
</reference>
<evidence type="ECO:0000313" key="7">
    <source>
        <dbReference type="Proteomes" id="UP000051887"/>
    </source>
</evidence>
<accession>A0A0P1FFJ7</accession>
<evidence type="ECO:0000259" key="3">
    <source>
        <dbReference type="PROSITE" id="PS00498"/>
    </source>
</evidence>